<evidence type="ECO:0000313" key="2">
    <source>
        <dbReference type="Proteomes" id="UP000000844"/>
    </source>
</evidence>
<keyword evidence="2" id="KW-1185">Reference proteome</keyword>
<dbReference type="InterPro" id="IPR017517">
    <property type="entry name" value="Maleyloyr_isom"/>
</dbReference>
<dbReference type="NCBIfam" id="TIGR03083">
    <property type="entry name" value="maleylpyruvate isomerase family mycothiol-dependent enzyme"/>
    <property type="match status" value="1"/>
</dbReference>
<evidence type="ECO:0008006" key="3">
    <source>
        <dbReference type="Google" id="ProtNLM"/>
    </source>
</evidence>
<dbReference type="HOGENOM" id="CLU_1287934_0_0_11"/>
<dbReference type="Proteomes" id="UP000000844">
    <property type="component" value="Chromosome"/>
</dbReference>
<dbReference type="NCBIfam" id="TIGR03085">
    <property type="entry name" value="TIGR03085 family metal-binding protein"/>
    <property type="match status" value="1"/>
</dbReference>
<dbReference type="InterPro" id="IPR017519">
    <property type="entry name" value="CHP03085"/>
</dbReference>
<dbReference type="eggNOG" id="COG0243">
    <property type="taxonomic scope" value="Bacteria"/>
</dbReference>
<dbReference type="SUPFAM" id="SSF109854">
    <property type="entry name" value="DinB/YfiT-like putative metalloenzymes"/>
    <property type="match status" value="1"/>
</dbReference>
<reference evidence="1 2" key="1">
    <citation type="journal article" date="2009" name="Stand. Genomic Sci.">
        <title>Complete genome sequence of Stackebrandtia nassauensis type strain (LLR-40K-21).</title>
        <authorList>
            <person name="Munk C."/>
            <person name="Lapidus A."/>
            <person name="Copeland A."/>
            <person name="Jando M."/>
            <person name="Mayilraj S."/>
            <person name="Glavina Del Rio T."/>
            <person name="Nolan M."/>
            <person name="Chen F."/>
            <person name="Lucas S."/>
            <person name="Tice H."/>
            <person name="Cheng J.F."/>
            <person name="Han C."/>
            <person name="Detter J.C."/>
            <person name="Bruce D."/>
            <person name="Goodwin L."/>
            <person name="Chain P."/>
            <person name="Pitluck S."/>
            <person name="Goker M."/>
            <person name="Ovchinikova G."/>
            <person name="Pati A."/>
            <person name="Ivanova N."/>
            <person name="Mavromatis K."/>
            <person name="Chen A."/>
            <person name="Palaniappan K."/>
            <person name="Land M."/>
            <person name="Hauser L."/>
            <person name="Chang Y.J."/>
            <person name="Jeffries C.D."/>
            <person name="Bristow J."/>
            <person name="Eisen J.A."/>
            <person name="Markowitz V."/>
            <person name="Hugenholtz P."/>
            <person name="Kyrpides N.C."/>
            <person name="Klenk H.P."/>
        </authorList>
    </citation>
    <scope>NUCLEOTIDE SEQUENCE [LARGE SCALE GENOMIC DNA]</scope>
    <source>
        <strain evidence="2">DSM 44728 / CIP 108903 / NRRL B-16338 / NBRC 102104 / LLR-40K-21</strain>
    </source>
</reference>
<organism evidence="1 2">
    <name type="scientific">Stackebrandtia nassauensis (strain DSM 44728 / CIP 108903 / NRRL B-16338 / NBRC 102104 / LLR-40K-21)</name>
    <dbReference type="NCBI Taxonomy" id="446470"/>
    <lineage>
        <taxon>Bacteria</taxon>
        <taxon>Bacillati</taxon>
        <taxon>Actinomycetota</taxon>
        <taxon>Actinomycetes</taxon>
        <taxon>Glycomycetales</taxon>
        <taxon>Glycomycetaceae</taxon>
        <taxon>Stackebrandtia</taxon>
    </lineage>
</organism>
<sequence length="203" mass="22746">MSSIVRTEREALTTLLTTLGPQAPTLCTGWTTADLAAHLVARERRADSLPGLMVPLLAGHTERVRRGYRDLDYDKLLDLLRRPPWWALTTTIESFDLAEWFVHHEDVRRAAPDWQPRPLPRPFGEALWDKPFLTQALLFRTGFAVTLEAPGYGRRTVGRGPSAATVTGEPGEILLFCFGRQAHARVDVEGRKAAKLRRAKLGL</sequence>
<gene>
    <name evidence="1" type="ordered locus">Snas_3980</name>
</gene>
<proteinExistence type="predicted"/>
<dbReference type="KEGG" id="sna:Snas_3980"/>
<dbReference type="InterPro" id="IPR034660">
    <property type="entry name" value="DinB/YfiT-like"/>
</dbReference>
<dbReference type="STRING" id="446470.Snas_3980"/>
<dbReference type="RefSeq" id="WP_013019203.1">
    <property type="nucleotide sequence ID" value="NC_013947.1"/>
</dbReference>
<evidence type="ECO:0000313" key="1">
    <source>
        <dbReference type="EMBL" id="ADD43632.1"/>
    </source>
</evidence>
<dbReference type="OrthoDB" id="3268903at2"/>
<dbReference type="EMBL" id="CP001778">
    <property type="protein sequence ID" value="ADD43632.1"/>
    <property type="molecule type" value="Genomic_DNA"/>
</dbReference>
<dbReference type="Gene3D" id="1.20.120.450">
    <property type="entry name" value="dinb family like domain"/>
    <property type="match status" value="1"/>
</dbReference>
<protein>
    <recommendedName>
        <fullName evidence="3">Mycothiol-dependent maleylpyruvate isomerase metal-binding domain-containing protein</fullName>
    </recommendedName>
</protein>
<accession>D3PZU5</accession>
<dbReference type="AlphaFoldDB" id="D3PZU5"/>
<name>D3PZU5_STANL</name>